<reference evidence="1" key="1">
    <citation type="journal article" date="2020" name="Stud. Mycol.">
        <title>101 Dothideomycetes genomes: a test case for predicting lifestyles and emergence of pathogens.</title>
        <authorList>
            <person name="Haridas S."/>
            <person name="Albert R."/>
            <person name="Binder M."/>
            <person name="Bloem J."/>
            <person name="Labutti K."/>
            <person name="Salamov A."/>
            <person name="Andreopoulos B."/>
            <person name="Baker S."/>
            <person name="Barry K."/>
            <person name="Bills G."/>
            <person name="Bluhm B."/>
            <person name="Cannon C."/>
            <person name="Castanera R."/>
            <person name="Culley D."/>
            <person name="Daum C."/>
            <person name="Ezra D."/>
            <person name="Gonzalez J."/>
            <person name="Henrissat B."/>
            <person name="Kuo A."/>
            <person name="Liang C."/>
            <person name="Lipzen A."/>
            <person name="Lutzoni F."/>
            <person name="Magnuson J."/>
            <person name="Mondo S."/>
            <person name="Nolan M."/>
            <person name="Ohm R."/>
            <person name="Pangilinan J."/>
            <person name="Park H.-J."/>
            <person name="Ramirez L."/>
            <person name="Alfaro M."/>
            <person name="Sun H."/>
            <person name="Tritt A."/>
            <person name="Yoshinaga Y."/>
            <person name="Zwiers L.-H."/>
            <person name="Turgeon B."/>
            <person name="Goodwin S."/>
            <person name="Spatafora J."/>
            <person name="Crous P."/>
            <person name="Grigoriev I."/>
        </authorList>
    </citation>
    <scope>NUCLEOTIDE SEQUENCE</scope>
    <source>
        <strain evidence="1">ATCC 16933</strain>
    </source>
</reference>
<dbReference type="Proteomes" id="UP000799766">
    <property type="component" value="Unassembled WGS sequence"/>
</dbReference>
<sequence length="159" mass="17746">MDFWLQPLQVSCRFPSLSGDTGNDVPEDALADIVEQRSVIAAWQLIAFGYDEAHAESMCDYFSSALYDGFNEAGFAGAAMKFSICSMKGMVMPVETVRDGMQVQVADLFAREFVNASRDPEFHQYYCENVCVDCIDAVGLDGQLTKNLFCEVLQERAEY</sequence>
<proteinExistence type="predicted"/>
<name>A0A6A6P1F6_9PEZI</name>
<evidence type="ECO:0000313" key="1">
    <source>
        <dbReference type="EMBL" id="KAF2457644.1"/>
    </source>
</evidence>
<gene>
    <name evidence="1" type="ORF">BDY21DRAFT_344429</name>
</gene>
<dbReference type="EMBL" id="MU001680">
    <property type="protein sequence ID" value="KAF2457644.1"/>
    <property type="molecule type" value="Genomic_DNA"/>
</dbReference>
<dbReference type="AlphaFoldDB" id="A0A6A6P1F6"/>
<organism evidence="1 2">
    <name type="scientific">Lineolata rhizophorae</name>
    <dbReference type="NCBI Taxonomy" id="578093"/>
    <lineage>
        <taxon>Eukaryota</taxon>
        <taxon>Fungi</taxon>
        <taxon>Dikarya</taxon>
        <taxon>Ascomycota</taxon>
        <taxon>Pezizomycotina</taxon>
        <taxon>Dothideomycetes</taxon>
        <taxon>Dothideomycetes incertae sedis</taxon>
        <taxon>Lineolatales</taxon>
        <taxon>Lineolataceae</taxon>
        <taxon>Lineolata</taxon>
    </lineage>
</organism>
<protein>
    <submittedName>
        <fullName evidence="1">Uncharacterized protein</fullName>
    </submittedName>
</protein>
<evidence type="ECO:0000313" key="2">
    <source>
        <dbReference type="Proteomes" id="UP000799766"/>
    </source>
</evidence>
<keyword evidence="2" id="KW-1185">Reference proteome</keyword>
<accession>A0A6A6P1F6</accession>